<dbReference type="PANTHER" id="PTHR30619:SF1">
    <property type="entry name" value="RECOMBINATION PROTEIN 2"/>
    <property type="match status" value="1"/>
</dbReference>
<gene>
    <name evidence="8" type="ORF">SAMN05661010_02095</name>
</gene>
<evidence type="ECO:0000313" key="9">
    <source>
        <dbReference type="Proteomes" id="UP000198654"/>
    </source>
</evidence>
<evidence type="ECO:0000259" key="7">
    <source>
        <dbReference type="SMART" id="SM00849"/>
    </source>
</evidence>
<name>A0A1G9LIP7_9GAMM</name>
<dbReference type="Pfam" id="PF03772">
    <property type="entry name" value="Competence"/>
    <property type="match status" value="1"/>
</dbReference>
<feature type="domain" description="Metallo-beta-lactamase" evidence="7">
    <location>
        <begin position="226"/>
        <end position="405"/>
    </location>
</feature>
<evidence type="ECO:0000256" key="4">
    <source>
        <dbReference type="ARBA" id="ARBA00022989"/>
    </source>
</evidence>
<dbReference type="PANTHER" id="PTHR30619">
    <property type="entry name" value="DNA INTERNALIZATION/COMPETENCE PROTEIN COMEC/REC2"/>
    <property type="match status" value="1"/>
</dbReference>
<evidence type="ECO:0000256" key="1">
    <source>
        <dbReference type="ARBA" id="ARBA00004651"/>
    </source>
</evidence>
<protein>
    <submittedName>
        <fullName evidence="8">DNA internalization-related competence protein ComEC/Rec2</fullName>
    </submittedName>
</protein>
<dbReference type="InterPro" id="IPR036866">
    <property type="entry name" value="RibonucZ/Hydroxyglut_hydro"/>
</dbReference>
<dbReference type="SMART" id="SM00849">
    <property type="entry name" value="Lactamase_B"/>
    <property type="match status" value="1"/>
</dbReference>
<feature type="transmembrane region" description="Helical" evidence="6">
    <location>
        <begin position="140"/>
        <end position="161"/>
    </location>
</feature>
<dbReference type="GO" id="GO:0005886">
    <property type="term" value="C:plasma membrane"/>
    <property type="evidence" value="ECO:0007669"/>
    <property type="project" value="UniProtKB-SubCell"/>
</dbReference>
<dbReference type="AlphaFoldDB" id="A0A1G9LIP7"/>
<feature type="transmembrane region" description="Helical" evidence="6">
    <location>
        <begin position="72"/>
        <end position="95"/>
    </location>
</feature>
<proteinExistence type="predicted"/>
<dbReference type="CDD" id="cd07731">
    <property type="entry name" value="ComA-like_MBL-fold"/>
    <property type="match status" value="1"/>
</dbReference>
<dbReference type="Gene3D" id="3.60.15.10">
    <property type="entry name" value="Ribonuclease Z/Hydroxyacylglutathione hydrolase-like"/>
    <property type="match status" value="1"/>
</dbReference>
<dbReference type="NCBIfam" id="TIGR00360">
    <property type="entry name" value="ComEC_N-term"/>
    <property type="match status" value="1"/>
</dbReference>
<dbReference type="EMBL" id="FNGI01000005">
    <property type="protein sequence ID" value="SDL61405.1"/>
    <property type="molecule type" value="Genomic_DNA"/>
</dbReference>
<keyword evidence="4 6" id="KW-1133">Transmembrane helix</keyword>
<evidence type="ECO:0000256" key="3">
    <source>
        <dbReference type="ARBA" id="ARBA00022692"/>
    </source>
</evidence>
<dbReference type="InterPro" id="IPR035681">
    <property type="entry name" value="ComA-like_MBL"/>
</dbReference>
<dbReference type="InterPro" id="IPR004477">
    <property type="entry name" value="ComEC_N"/>
</dbReference>
<dbReference type="STRING" id="119000.SAMN05661010_02095"/>
<evidence type="ECO:0000313" key="8">
    <source>
        <dbReference type="EMBL" id="SDL61405.1"/>
    </source>
</evidence>
<dbReference type="Proteomes" id="UP000198654">
    <property type="component" value="Unassembled WGS sequence"/>
</dbReference>
<dbReference type="SUPFAM" id="SSF56281">
    <property type="entry name" value="Metallo-hydrolase/oxidoreductase"/>
    <property type="match status" value="1"/>
</dbReference>
<feature type="transmembrane region" description="Helical" evidence="6">
    <location>
        <begin position="41"/>
        <end position="60"/>
    </location>
</feature>
<keyword evidence="2" id="KW-1003">Cell membrane</keyword>
<comment type="subcellular location">
    <subcellularLocation>
        <location evidence="1">Cell membrane</location>
        <topology evidence="1">Multi-pass membrane protein</topology>
    </subcellularLocation>
</comment>
<reference evidence="8 9" key="1">
    <citation type="submission" date="2016-10" db="EMBL/GenBank/DDBJ databases">
        <authorList>
            <person name="de Groot N.N."/>
        </authorList>
    </citation>
    <scope>NUCLEOTIDE SEQUENCE [LARGE SCALE GENOMIC DNA]</scope>
    <source>
        <strain evidence="8 9">DSM 14789</strain>
    </source>
</reference>
<evidence type="ECO:0000256" key="6">
    <source>
        <dbReference type="SAM" id="Phobius"/>
    </source>
</evidence>
<evidence type="ECO:0000256" key="2">
    <source>
        <dbReference type="ARBA" id="ARBA00022475"/>
    </source>
</evidence>
<feature type="transmembrane region" description="Helical" evidence="6">
    <location>
        <begin position="107"/>
        <end position="128"/>
    </location>
</feature>
<keyword evidence="3 6" id="KW-0812">Transmembrane</keyword>
<dbReference type="Pfam" id="PF00753">
    <property type="entry name" value="Lactamase_B"/>
    <property type="match status" value="1"/>
</dbReference>
<keyword evidence="5 6" id="KW-0472">Membrane</keyword>
<dbReference type="InterPro" id="IPR052159">
    <property type="entry name" value="Competence_DNA_uptake"/>
</dbReference>
<dbReference type="InterPro" id="IPR001279">
    <property type="entry name" value="Metallo-B-lactamas"/>
</dbReference>
<feature type="transmembrane region" description="Helical" evidence="6">
    <location>
        <begin position="167"/>
        <end position="185"/>
    </location>
</feature>
<feature type="transmembrane region" description="Helical" evidence="6">
    <location>
        <begin position="194"/>
        <end position="212"/>
    </location>
</feature>
<evidence type="ECO:0000256" key="5">
    <source>
        <dbReference type="ARBA" id="ARBA00023136"/>
    </source>
</evidence>
<keyword evidence="9" id="KW-1185">Reference proteome</keyword>
<organism evidence="8 9">
    <name type="scientific">Modicisalibacter muralis</name>
    <dbReference type="NCBI Taxonomy" id="119000"/>
    <lineage>
        <taxon>Bacteria</taxon>
        <taxon>Pseudomonadati</taxon>
        <taxon>Pseudomonadota</taxon>
        <taxon>Gammaproteobacteria</taxon>
        <taxon>Oceanospirillales</taxon>
        <taxon>Halomonadaceae</taxon>
        <taxon>Modicisalibacter</taxon>
    </lineage>
</organism>
<sequence>MRAMIMTLMAMWVASGRHAPGPWQGWWLALAIVVLIDPLALWQPGLWLSFVAVALLILIWQGRMRPRGVRGWLIALLRTQCLLAPLMAGAVLLTFERVAPVSPLVNLLAVPVVGSVMVPLGLVGWLLAWVPPLMEPCWMLFGWLAHWVHAGLVAAANWLPVWQPQPWRLMPLVLILGLLSALWALPGLARAPRWAGSIALIVLAMTLTPPMMTEGQLRVRVYDIGQGQLIELRTANHRLLYDSGPRFGSGFMPLATLWPAGQYFDAVVISHSDNDHAGGIQALRDDHEVVRWWTPGVDALGVDAVACRAGRHWQWDGVAFRFLWPTDDPSALASNDRSCVLLVEVDGQRLLISGDIGADIEAQLLASLPDDVTLLVAGHHGSRTSSSPAWVAATGPEHVMFSAGRDNSHGHPHDEVVRRFREAGSCLWNTAVDGALTLWLGAAQAHGVTTQRPLPGRDVGVGVGCLAVESPHQKSQ</sequence>
<accession>A0A1G9LIP7</accession>